<dbReference type="Proteomes" id="UP001320706">
    <property type="component" value="Unassembled WGS sequence"/>
</dbReference>
<evidence type="ECO:0000313" key="1">
    <source>
        <dbReference type="EMBL" id="KAK8214849.1"/>
    </source>
</evidence>
<organism evidence="1 2">
    <name type="scientific">Zalaria obscura</name>
    <dbReference type="NCBI Taxonomy" id="2024903"/>
    <lineage>
        <taxon>Eukaryota</taxon>
        <taxon>Fungi</taxon>
        <taxon>Dikarya</taxon>
        <taxon>Ascomycota</taxon>
        <taxon>Pezizomycotina</taxon>
        <taxon>Dothideomycetes</taxon>
        <taxon>Dothideomycetidae</taxon>
        <taxon>Dothideales</taxon>
        <taxon>Zalariaceae</taxon>
        <taxon>Zalaria</taxon>
    </lineage>
</organism>
<comment type="caution">
    <text evidence="1">The sequence shown here is derived from an EMBL/GenBank/DDBJ whole genome shotgun (WGS) entry which is preliminary data.</text>
</comment>
<dbReference type="EMBL" id="JAMKPW020000010">
    <property type="protein sequence ID" value="KAK8214849.1"/>
    <property type="molecule type" value="Genomic_DNA"/>
</dbReference>
<protein>
    <submittedName>
        <fullName evidence="1">Uncharacterized protein</fullName>
    </submittedName>
</protein>
<gene>
    <name evidence="1" type="ORF">M8818_002432</name>
</gene>
<sequence>MSSKEPETLFTIPIGSEGQVVCLRPADRIYVLEFTSPPDNRLVTPFCHSLLLALDILEFRHPKGVVLTTSGIQKFYSNGLDLDHARWTPGFWSDSLYALWRRILTFPMPTIALLNGHAFAGGLMLAMMHDYRFMNPHRGFLCLNEVELGVPLQPPMAAVFRQKCGAATFRALVLEGRRFKALDALQENIIDGVGGLDEALSYIAEMKLISRADKGVYGKLKREMWRETVRFLESWDEESGKEIREGMIRQREDERREEGVRRWERSKL</sequence>
<keyword evidence="2" id="KW-1185">Reference proteome</keyword>
<name>A0ACC3SM79_9PEZI</name>
<proteinExistence type="predicted"/>
<reference evidence="1" key="1">
    <citation type="submission" date="2024-02" db="EMBL/GenBank/DDBJ databases">
        <title>Metagenome Assembled Genome of Zalaria obscura JY119.</title>
        <authorList>
            <person name="Vighnesh L."/>
            <person name="Jagadeeshwari U."/>
            <person name="Venkata Ramana C."/>
            <person name="Sasikala C."/>
        </authorList>
    </citation>
    <scope>NUCLEOTIDE SEQUENCE</scope>
    <source>
        <strain evidence="1">JY119</strain>
    </source>
</reference>
<evidence type="ECO:0000313" key="2">
    <source>
        <dbReference type="Proteomes" id="UP001320706"/>
    </source>
</evidence>
<accession>A0ACC3SM79</accession>